<gene>
    <name evidence="8" type="primary">cycB_6</name>
    <name evidence="8" type="ORF">PMF13cell1_04735</name>
</gene>
<keyword evidence="2 7" id="KW-0732">Signal</keyword>
<evidence type="ECO:0000313" key="8">
    <source>
        <dbReference type="EMBL" id="QBE99162.1"/>
    </source>
</evidence>
<evidence type="ECO:0000256" key="4">
    <source>
        <dbReference type="ARBA" id="ARBA00023139"/>
    </source>
</evidence>
<evidence type="ECO:0000313" key="9">
    <source>
        <dbReference type="Proteomes" id="UP000289794"/>
    </source>
</evidence>
<dbReference type="PANTHER" id="PTHR43649">
    <property type="entry name" value="ARABINOSE-BINDING PROTEIN-RELATED"/>
    <property type="match status" value="1"/>
</dbReference>
<dbReference type="EMBL" id="CP035945">
    <property type="protein sequence ID" value="QBE99162.1"/>
    <property type="molecule type" value="Genomic_DNA"/>
</dbReference>
<sequence>MKRKQLAAYSLTAVMGVVTLAGCGAPARQDAESTPSGEESTKEEKSSDGDVVELTFTGWEASPLETEAVKNGIKIFEEQHPNIKVNYTSGLSGAEYTAKLLTSAASNTLPDVMFMQSIDYRTFASKGIIMDVTDKFDGEFPLEDFIDSSRQIMDIDGKVYGVSSCTVQPIIYYNKDLFDEANVEYPSSDPENCWTVDEFRETAKKLTHDDIYGCYGMELDGMWPALTNANDGHYFNDDYTEPNFNTPENKEVFETIKAIRVEDGSSPDASTLDNVGMTAVQMLETGKIAMLCDGSWALQEISASGMNVGMAPLPSFKNATSSGQAHLHCISSQTKHPEEAWEFVKFLSSEEYQGSLIKSGLWMPNRHSWYTEEGMDKWYDEKVHGENYKQMLSYFENAKADERAFQITTKCADSIKEEMELYFKEDKDIDAALESAQTRMQEAMDEMTAQ</sequence>
<dbReference type="InterPro" id="IPR006059">
    <property type="entry name" value="SBP"/>
</dbReference>
<evidence type="ECO:0000256" key="7">
    <source>
        <dbReference type="SAM" id="SignalP"/>
    </source>
</evidence>
<dbReference type="CDD" id="cd13585">
    <property type="entry name" value="PBP2_TMBP_like"/>
    <property type="match status" value="1"/>
</dbReference>
<dbReference type="PROSITE" id="PS51257">
    <property type="entry name" value="PROKAR_LIPOPROTEIN"/>
    <property type="match status" value="1"/>
</dbReference>
<accession>A0A4P6M3V7</accession>
<dbReference type="SUPFAM" id="SSF53850">
    <property type="entry name" value="Periplasmic binding protein-like II"/>
    <property type="match status" value="1"/>
</dbReference>
<evidence type="ECO:0000256" key="6">
    <source>
        <dbReference type="SAM" id="MobiDB-lite"/>
    </source>
</evidence>
<evidence type="ECO:0000256" key="2">
    <source>
        <dbReference type="ARBA" id="ARBA00022729"/>
    </source>
</evidence>
<keyword evidence="1" id="KW-1003">Cell membrane</keyword>
<dbReference type="RefSeq" id="WP_130182332.1">
    <property type="nucleotide sequence ID" value="NZ_CP035945.1"/>
</dbReference>
<reference evidence="8 9" key="1">
    <citation type="submission" date="2019-01" db="EMBL/GenBank/DDBJ databases">
        <title>PMF-metabolizing Aryl O-demethylase.</title>
        <authorList>
            <person name="Kim M."/>
        </authorList>
    </citation>
    <scope>NUCLEOTIDE SEQUENCE [LARGE SCALE GENOMIC DNA]</scope>
    <source>
        <strain evidence="8 9">PMF1</strain>
    </source>
</reference>
<evidence type="ECO:0000256" key="5">
    <source>
        <dbReference type="ARBA" id="ARBA00023288"/>
    </source>
</evidence>
<protein>
    <submittedName>
        <fullName evidence="8">Cyclodextrin-binding protein</fullName>
    </submittedName>
</protein>
<keyword evidence="4" id="KW-0564">Palmitate</keyword>
<dbReference type="PANTHER" id="PTHR43649:SF33">
    <property type="entry name" value="POLYGALACTURONAN_RHAMNOGALACTURONAN-BINDING PROTEIN YTCQ"/>
    <property type="match status" value="1"/>
</dbReference>
<evidence type="ECO:0000256" key="1">
    <source>
        <dbReference type="ARBA" id="ARBA00022475"/>
    </source>
</evidence>
<dbReference type="KEGG" id="bpro:PMF13cell1_04735"/>
<feature type="signal peptide" evidence="7">
    <location>
        <begin position="1"/>
        <end position="21"/>
    </location>
</feature>
<dbReference type="Proteomes" id="UP000289794">
    <property type="component" value="Chromosome"/>
</dbReference>
<proteinExistence type="predicted"/>
<dbReference type="AlphaFoldDB" id="A0A4P6M3V7"/>
<evidence type="ECO:0000256" key="3">
    <source>
        <dbReference type="ARBA" id="ARBA00023136"/>
    </source>
</evidence>
<keyword evidence="5" id="KW-0449">Lipoprotein</keyword>
<feature type="chain" id="PRO_5039429505" evidence="7">
    <location>
        <begin position="22"/>
        <end position="450"/>
    </location>
</feature>
<feature type="region of interest" description="Disordered" evidence="6">
    <location>
        <begin position="27"/>
        <end position="49"/>
    </location>
</feature>
<dbReference type="Gene3D" id="3.40.190.10">
    <property type="entry name" value="Periplasmic binding protein-like II"/>
    <property type="match status" value="1"/>
</dbReference>
<dbReference type="Pfam" id="PF01547">
    <property type="entry name" value="SBP_bac_1"/>
    <property type="match status" value="1"/>
</dbReference>
<keyword evidence="3" id="KW-0472">Membrane</keyword>
<feature type="compositionally biased region" description="Basic and acidic residues" evidence="6">
    <location>
        <begin position="39"/>
        <end position="48"/>
    </location>
</feature>
<organism evidence="8 9">
    <name type="scientific">Blautia producta</name>
    <dbReference type="NCBI Taxonomy" id="33035"/>
    <lineage>
        <taxon>Bacteria</taxon>
        <taxon>Bacillati</taxon>
        <taxon>Bacillota</taxon>
        <taxon>Clostridia</taxon>
        <taxon>Lachnospirales</taxon>
        <taxon>Lachnospiraceae</taxon>
        <taxon>Blautia</taxon>
    </lineage>
</organism>
<dbReference type="InterPro" id="IPR050490">
    <property type="entry name" value="Bact_solute-bd_prot1"/>
</dbReference>
<name>A0A4P6M3V7_9FIRM</name>